<evidence type="ECO:0000256" key="1">
    <source>
        <dbReference type="SAM" id="Phobius"/>
    </source>
</evidence>
<evidence type="ECO:0000313" key="2">
    <source>
        <dbReference type="EMBL" id="KAB8244326.1"/>
    </source>
</evidence>
<dbReference type="Proteomes" id="UP000325434">
    <property type="component" value="Unassembled WGS sequence"/>
</dbReference>
<gene>
    <name evidence="2" type="ORF">BDV35DRAFT_360113</name>
</gene>
<proteinExistence type="predicted"/>
<dbReference type="EMBL" id="ML734628">
    <property type="protein sequence ID" value="KAB8244326.1"/>
    <property type="molecule type" value="Genomic_DNA"/>
</dbReference>
<feature type="transmembrane region" description="Helical" evidence="1">
    <location>
        <begin position="20"/>
        <end position="39"/>
    </location>
</feature>
<keyword evidence="1" id="KW-0812">Transmembrane</keyword>
<keyword evidence="1" id="KW-1133">Transmembrane helix</keyword>
<dbReference type="AlphaFoldDB" id="A0A5N6GPM1"/>
<organism evidence="2">
    <name type="scientific">Aspergillus flavus</name>
    <dbReference type="NCBI Taxonomy" id="5059"/>
    <lineage>
        <taxon>Eukaryota</taxon>
        <taxon>Fungi</taxon>
        <taxon>Dikarya</taxon>
        <taxon>Ascomycota</taxon>
        <taxon>Pezizomycotina</taxon>
        <taxon>Eurotiomycetes</taxon>
        <taxon>Eurotiomycetidae</taxon>
        <taxon>Eurotiales</taxon>
        <taxon>Aspergillaceae</taxon>
        <taxon>Aspergillus</taxon>
        <taxon>Aspergillus subgen. Circumdati</taxon>
    </lineage>
</organism>
<name>A0A5N6GPM1_ASPFL</name>
<sequence length="62" mass="6818">MGILINPKIPSPCLALGSLHFPWMGLNLFFMMTCIMSACSMRLADRAVRQGPDTVYTPAVEC</sequence>
<protein>
    <submittedName>
        <fullName evidence="2">Uncharacterized protein</fullName>
    </submittedName>
</protein>
<keyword evidence="1" id="KW-0472">Membrane</keyword>
<accession>A0A5N6GPM1</accession>
<reference evidence="2" key="1">
    <citation type="submission" date="2019-04" db="EMBL/GenBank/DDBJ databases">
        <title>Friends and foes A comparative genomics study of 23 Aspergillus species from section Flavi.</title>
        <authorList>
            <consortium name="DOE Joint Genome Institute"/>
            <person name="Kjaerbolling I."/>
            <person name="Vesth T."/>
            <person name="Frisvad J.C."/>
            <person name="Nybo J.L."/>
            <person name="Theobald S."/>
            <person name="Kildgaard S."/>
            <person name="Isbrandt T."/>
            <person name="Kuo A."/>
            <person name="Sato A."/>
            <person name="Lyhne E.K."/>
            <person name="Kogle M.E."/>
            <person name="Wiebenga A."/>
            <person name="Kun R.S."/>
            <person name="Lubbers R.J."/>
            <person name="Makela M.R."/>
            <person name="Barry K."/>
            <person name="Chovatia M."/>
            <person name="Clum A."/>
            <person name="Daum C."/>
            <person name="Haridas S."/>
            <person name="He G."/>
            <person name="LaButti K."/>
            <person name="Lipzen A."/>
            <person name="Mondo S."/>
            <person name="Riley R."/>
            <person name="Salamov A."/>
            <person name="Simmons B.A."/>
            <person name="Magnuson J.K."/>
            <person name="Henrissat B."/>
            <person name="Mortensen U.H."/>
            <person name="Larsen T.O."/>
            <person name="Devries R.P."/>
            <person name="Grigoriev I.V."/>
            <person name="Machida M."/>
            <person name="Baker S.E."/>
            <person name="Andersen M.R."/>
        </authorList>
    </citation>
    <scope>NUCLEOTIDE SEQUENCE [LARGE SCALE GENOMIC DNA]</scope>
    <source>
        <strain evidence="2">CBS 121.62</strain>
    </source>
</reference>